<comment type="caution">
    <text evidence="6">The sequence shown here is derived from an EMBL/GenBank/DDBJ whole genome shotgun (WGS) entry which is preliminary data.</text>
</comment>
<sequence length="132" mass="14435">MIPRFRSALTSRIPASFSLAWFSGAARPANMSSVKDIVESTIEKNPIVIFSKSYCPFCSRAKALLKEKFPEVEAAILELDERDDGADIQNYLATKTNQRTVPNIFIKQQHIGGCDDTTAAVNSGKIAGLLKA</sequence>
<dbReference type="InterPro" id="IPR011767">
    <property type="entry name" value="GLR_AS"/>
</dbReference>
<dbReference type="Gene3D" id="3.40.30.10">
    <property type="entry name" value="Glutaredoxin"/>
    <property type="match status" value="1"/>
</dbReference>
<evidence type="ECO:0000313" key="6">
    <source>
        <dbReference type="EMBL" id="KAF5332611.1"/>
    </source>
</evidence>
<dbReference type="AlphaFoldDB" id="A0A8H5C0W0"/>
<proteinExistence type="predicted"/>
<keyword evidence="7" id="KW-1185">Reference proteome</keyword>
<keyword evidence="3" id="KW-1015">Disulfide bond</keyword>
<feature type="domain" description="Glutaredoxin" evidence="5">
    <location>
        <begin position="47"/>
        <end position="111"/>
    </location>
</feature>
<evidence type="ECO:0000259" key="5">
    <source>
        <dbReference type="Pfam" id="PF00462"/>
    </source>
</evidence>
<organism evidence="6 7">
    <name type="scientific">Ephemerocybe angulata</name>
    <dbReference type="NCBI Taxonomy" id="980116"/>
    <lineage>
        <taxon>Eukaryota</taxon>
        <taxon>Fungi</taxon>
        <taxon>Dikarya</taxon>
        <taxon>Basidiomycota</taxon>
        <taxon>Agaricomycotina</taxon>
        <taxon>Agaricomycetes</taxon>
        <taxon>Agaricomycetidae</taxon>
        <taxon>Agaricales</taxon>
        <taxon>Agaricineae</taxon>
        <taxon>Psathyrellaceae</taxon>
        <taxon>Ephemerocybe</taxon>
    </lineage>
</organism>
<evidence type="ECO:0000256" key="2">
    <source>
        <dbReference type="ARBA" id="ARBA00022982"/>
    </source>
</evidence>
<dbReference type="GO" id="GO:0005737">
    <property type="term" value="C:cytoplasm"/>
    <property type="evidence" value="ECO:0007669"/>
    <property type="project" value="TreeGrafter"/>
</dbReference>
<dbReference type="InterPro" id="IPR011899">
    <property type="entry name" value="Glutaredoxin_euk/vir"/>
</dbReference>
<protein>
    <recommendedName>
        <fullName evidence="5">Glutaredoxin domain-containing protein</fullName>
    </recommendedName>
</protein>
<dbReference type="GO" id="GO:0034599">
    <property type="term" value="P:cellular response to oxidative stress"/>
    <property type="evidence" value="ECO:0007669"/>
    <property type="project" value="TreeGrafter"/>
</dbReference>
<dbReference type="PROSITE" id="PS00195">
    <property type="entry name" value="GLUTAREDOXIN_1"/>
    <property type="match status" value="1"/>
</dbReference>
<accession>A0A8H5C0W0</accession>
<evidence type="ECO:0000256" key="1">
    <source>
        <dbReference type="ARBA" id="ARBA00022448"/>
    </source>
</evidence>
<dbReference type="Proteomes" id="UP000541558">
    <property type="component" value="Unassembled WGS sequence"/>
</dbReference>
<dbReference type="Pfam" id="PF00462">
    <property type="entry name" value="Glutaredoxin"/>
    <property type="match status" value="1"/>
</dbReference>
<keyword evidence="2" id="KW-0249">Electron transport</keyword>
<dbReference type="EMBL" id="JAACJK010000110">
    <property type="protein sequence ID" value="KAF5332611.1"/>
    <property type="molecule type" value="Genomic_DNA"/>
</dbReference>
<dbReference type="CDD" id="cd03419">
    <property type="entry name" value="GRX_GRXh_1_2_like"/>
    <property type="match status" value="1"/>
</dbReference>
<dbReference type="PRINTS" id="PR00160">
    <property type="entry name" value="GLUTAREDOXIN"/>
</dbReference>
<dbReference type="SUPFAM" id="SSF52833">
    <property type="entry name" value="Thioredoxin-like"/>
    <property type="match status" value="1"/>
</dbReference>
<dbReference type="GO" id="GO:0015038">
    <property type="term" value="F:glutathione disulfide oxidoreductase activity"/>
    <property type="evidence" value="ECO:0007669"/>
    <property type="project" value="TreeGrafter"/>
</dbReference>
<evidence type="ECO:0000256" key="4">
    <source>
        <dbReference type="ARBA" id="ARBA00023284"/>
    </source>
</evidence>
<evidence type="ECO:0000313" key="7">
    <source>
        <dbReference type="Proteomes" id="UP000541558"/>
    </source>
</evidence>
<name>A0A8H5C0W0_9AGAR</name>
<dbReference type="OrthoDB" id="418495at2759"/>
<dbReference type="InterPro" id="IPR036249">
    <property type="entry name" value="Thioredoxin-like_sf"/>
</dbReference>
<keyword evidence="1" id="KW-0813">Transport</keyword>
<dbReference type="NCBIfam" id="TIGR02180">
    <property type="entry name" value="GRX_euk"/>
    <property type="match status" value="1"/>
</dbReference>
<dbReference type="InterPro" id="IPR014025">
    <property type="entry name" value="Glutaredoxin_subgr"/>
</dbReference>
<gene>
    <name evidence="6" type="ORF">D9611_005283</name>
</gene>
<evidence type="ECO:0000256" key="3">
    <source>
        <dbReference type="ARBA" id="ARBA00023157"/>
    </source>
</evidence>
<keyword evidence="4" id="KW-0676">Redox-active center</keyword>
<dbReference type="FunFam" id="3.40.30.10:FF:000276">
    <property type="entry name" value="Glutaredoxin 3"/>
    <property type="match status" value="1"/>
</dbReference>
<dbReference type="PANTHER" id="PTHR45694:SF18">
    <property type="entry name" value="GLUTAREDOXIN-1-RELATED"/>
    <property type="match status" value="1"/>
</dbReference>
<dbReference type="InterPro" id="IPR002109">
    <property type="entry name" value="Glutaredoxin"/>
</dbReference>
<dbReference type="PROSITE" id="PS51354">
    <property type="entry name" value="GLUTAREDOXIN_2"/>
    <property type="match status" value="1"/>
</dbReference>
<reference evidence="6 7" key="1">
    <citation type="journal article" date="2020" name="ISME J.">
        <title>Uncovering the hidden diversity of litter-decomposition mechanisms in mushroom-forming fungi.</title>
        <authorList>
            <person name="Floudas D."/>
            <person name="Bentzer J."/>
            <person name="Ahren D."/>
            <person name="Johansson T."/>
            <person name="Persson P."/>
            <person name="Tunlid A."/>
        </authorList>
    </citation>
    <scope>NUCLEOTIDE SEQUENCE [LARGE SCALE GENOMIC DNA]</scope>
    <source>
        <strain evidence="6 7">CBS 175.51</strain>
    </source>
</reference>
<dbReference type="PANTHER" id="PTHR45694">
    <property type="entry name" value="GLUTAREDOXIN 2"/>
    <property type="match status" value="1"/>
</dbReference>